<accession>A0A6A6XXV8</accession>
<evidence type="ECO:0000313" key="2">
    <source>
        <dbReference type="Proteomes" id="UP000504636"/>
    </source>
</evidence>
<organism evidence="1">
    <name type="scientific">Mytilinidion resinicola</name>
    <dbReference type="NCBI Taxonomy" id="574789"/>
    <lineage>
        <taxon>Eukaryota</taxon>
        <taxon>Fungi</taxon>
        <taxon>Dikarya</taxon>
        <taxon>Ascomycota</taxon>
        <taxon>Pezizomycotina</taxon>
        <taxon>Dothideomycetes</taxon>
        <taxon>Pleosporomycetidae</taxon>
        <taxon>Mytilinidiales</taxon>
        <taxon>Mytilinidiaceae</taxon>
        <taxon>Mytilinidion</taxon>
    </lineage>
</organism>
<dbReference type="RefSeq" id="XP_033568286.1">
    <property type="nucleotide sequence ID" value="XM_033722604.1"/>
</dbReference>
<name>A0A6A6XXV8_9PEZI</name>
<sequence>MDSPEMPQGEALELFMPIFSGNKDDYGGGKVSPRPLAFDRLSEGRHSGSTSRLLTLPIEILGVFWAIFPAYHCLPWLYPASRRLLSVLQSEGNERSENNGRTQKPSLGACIRRITVATNPYWLTKRYGISSDDWGNEDKEVKAAVSSANRAYYRHVSGIGAAASSTLSYLELLDWEDKVTLPKSFFSAISESAVQHLKLFRTQVNDEFQLEYSKGNVLPSIVELSLPTKPSPWTRYKLDSSRLQKIIPFGSECELQTLVVNTSSKFMGSFFGKRGQILSLKALILENFEFEEEAFPFPEANHHVSRLCLVVALAEHTAAHVTRLIASSFSNLTSLRLHWEAISIPKPHLELIVDDAAIKRQLTGLQRLKKLAFGRHSCLPYGDPEIWSFVRCYADEVPPYGLFQQLLRQRMITEGWADNLSNVSRKERNKIRGVAWEEAHRGRMKNMAKKYVRLFPNLEWMYLGQLLVGVQDLGGDAGRQAEILSGERDECWTLLRRIFEATSVFE</sequence>
<gene>
    <name evidence="1 3" type="ORF">BDZ99DRAFT_483816</name>
</gene>
<evidence type="ECO:0000313" key="1">
    <source>
        <dbReference type="EMBL" id="KAF2801322.1"/>
    </source>
</evidence>
<proteinExistence type="predicted"/>
<dbReference type="GeneID" id="54463497"/>
<dbReference type="AlphaFoldDB" id="A0A6A6XXV8"/>
<dbReference type="Proteomes" id="UP000504636">
    <property type="component" value="Unplaced"/>
</dbReference>
<dbReference type="OrthoDB" id="3257981at2759"/>
<protein>
    <submittedName>
        <fullName evidence="1 3">Uncharacterized protein</fullName>
    </submittedName>
</protein>
<reference evidence="3" key="2">
    <citation type="submission" date="2020-04" db="EMBL/GenBank/DDBJ databases">
        <authorList>
            <consortium name="NCBI Genome Project"/>
        </authorList>
    </citation>
    <scope>NUCLEOTIDE SEQUENCE</scope>
    <source>
        <strain evidence="3">CBS 304.34</strain>
    </source>
</reference>
<keyword evidence="2" id="KW-1185">Reference proteome</keyword>
<evidence type="ECO:0000313" key="3">
    <source>
        <dbReference type="RefSeq" id="XP_033568286.1"/>
    </source>
</evidence>
<dbReference type="EMBL" id="MU003732">
    <property type="protein sequence ID" value="KAF2801322.1"/>
    <property type="molecule type" value="Genomic_DNA"/>
</dbReference>
<reference evidence="3" key="3">
    <citation type="submission" date="2025-04" db="UniProtKB">
        <authorList>
            <consortium name="RefSeq"/>
        </authorList>
    </citation>
    <scope>IDENTIFICATION</scope>
    <source>
        <strain evidence="3">CBS 304.34</strain>
    </source>
</reference>
<reference evidence="1 3" key="1">
    <citation type="journal article" date="2020" name="Stud. Mycol.">
        <title>101 Dothideomycetes genomes: a test case for predicting lifestyles and emergence of pathogens.</title>
        <authorList>
            <person name="Haridas S."/>
            <person name="Albert R."/>
            <person name="Binder M."/>
            <person name="Bloem J."/>
            <person name="Labutti K."/>
            <person name="Salamov A."/>
            <person name="Andreopoulos B."/>
            <person name="Baker S."/>
            <person name="Barry K."/>
            <person name="Bills G."/>
            <person name="Bluhm B."/>
            <person name="Cannon C."/>
            <person name="Castanera R."/>
            <person name="Culley D."/>
            <person name="Daum C."/>
            <person name="Ezra D."/>
            <person name="Gonzalez J."/>
            <person name="Henrissat B."/>
            <person name="Kuo A."/>
            <person name="Liang C."/>
            <person name="Lipzen A."/>
            <person name="Lutzoni F."/>
            <person name="Magnuson J."/>
            <person name="Mondo S."/>
            <person name="Nolan M."/>
            <person name="Ohm R."/>
            <person name="Pangilinan J."/>
            <person name="Park H.-J."/>
            <person name="Ramirez L."/>
            <person name="Alfaro M."/>
            <person name="Sun H."/>
            <person name="Tritt A."/>
            <person name="Yoshinaga Y."/>
            <person name="Zwiers L.-H."/>
            <person name="Turgeon B."/>
            <person name="Goodwin S."/>
            <person name="Spatafora J."/>
            <person name="Crous P."/>
            <person name="Grigoriev I."/>
        </authorList>
    </citation>
    <scope>NUCLEOTIDE SEQUENCE</scope>
    <source>
        <strain evidence="1 3">CBS 304.34</strain>
    </source>
</reference>